<organism evidence="1 2">
    <name type="scientific">Paenibacillus suaedae</name>
    <dbReference type="NCBI Taxonomy" id="3077233"/>
    <lineage>
        <taxon>Bacteria</taxon>
        <taxon>Bacillati</taxon>
        <taxon>Bacillota</taxon>
        <taxon>Bacilli</taxon>
        <taxon>Bacillales</taxon>
        <taxon>Paenibacillaceae</taxon>
        <taxon>Paenibacillus</taxon>
    </lineage>
</organism>
<dbReference type="RefSeq" id="WP_072729654.1">
    <property type="nucleotide sequence ID" value="NZ_JAVYAA010000001.1"/>
</dbReference>
<protein>
    <submittedName>
        <fullName evidence="1">Uncharacterized protein</fullName>
    </submittedName>
</protein>
<evidence type="ECO:0000313" key="1">
    <source>
        <dbReference type="EMBL" id="MDT8975673.1"/>
    </source>
</evidence>
<proteinExistence type="predicted"/>
<name>A0AAJ2N0W3_9BACL</name>
<comment type="caution">
    <text evidence="1">The sequence shown here is derived from an EMBL/GenBank/DDBJ whole genome shotgun (WGS) entry which is preliminary data.</text>
</comment>
<dbReference type="AlphaFoldDB" id="A0AAJ2N0W3"/>
<sequence>MYITDGDKFYNTSKVETLGVIGCISAVGLAIAENLFSFGSIFNFNNTQGWENASLASDEFKYSKR</sequence>
<evidence type="ECO:0000313" key="2">
    <source>
        <dbReference type="Proteomes" id="UP001250538"/>
    </source>
</evidence>
<dbReference type="Proteomes" id="UP001250538">
    <property type="component" value="Unassembled WGS sequence"/>
</dbReference>
<keyword evidence="2" id="KW-1185">Reference proteome</keyword>
<gene>
    <name evidence="1" type="ORF">RQP50_05385</name>
</gene>
<accession>A0AAJ2N0W3</accession>
<dbReference type="EMBL" id="JAVYAA010000001">
    <property type="protein sequence ID" value="MDT8975673.1"/>
    <property type="molecule type" value="Genomic_DNA"/>
</dbReference>
<reference evidence="2" key="1">
    <citation type="submission" date="2023-09" db="EMBL/GenBank/DDBJ databases">
        <title>Paenibacillus sp. chi10 Genome sequencing and assembly.</title>
        <authorList>
            <person name="Kim I."/>
        </authorList>
    </citation>
    <scope>NUCLEOTIDE SEQUENCE [LARGE SCALE GENOMIC DNA]</scope>
    <source>
        <strain evidence="2">chi10</strain>
    </source>
</reference>